<evidence type="ECO:0000313" key="5">
    <source>
        <dbReference type="RefSeq" id="XP_022328968.1"/>
    </source>
</evidence>
<sequence>MFVFNDPIGKESFDEMLYHAWGHYRETLGLLLKHAKLLLTCRKSVFSDERAKRLFTKEGKTIDIEQNQIKLSKQEKELMIAKHFKEQPREDKIIELLEIDIYFPLLCKMWSRFSKNEKNNITFFNEPAKVLTYEIYNYKDKDKKKYCALVCLVLFNGELRLRDLKENNKRFTTALLACELSRDTLPSTIFTELKALDGLLVKQIGNTYNFYHDFVMEVTTYVIGREHPEETVKFADISFLRKRVRLENNNPNEQFTIMINDDNIDDLVNRLFDELLGDKFIEVVLNPCLQEERIRNGLMTKFKNDQEKLEMMIKVKPKNIKYDDTFTNIRNMTEQWYSRLDFVSSGTALSPLFALIAFQHDTLSCFCLNELKQRKCDLKNRYLFAASCCNGKMDLTEIFTKDLISQNITEEWGNMYPVHIASLFHNYNLLNDIGRNIKDVNIFTTDEDPLTPLLLASANNSEDEINCRMGELAAHRRDETVKLLIQMGADVNLCEEHGAGPLYIACQNGHESTAQLLLNNGADVNLCMEDGAGPLFIACQNGHESTAQLLLNNGADVNLCKNGAGPLYIACQMGNEGTVQLLLHNGADVNLCREDGAGPLYIACQMGHEGTVQLLLHNGADVNLCMEDGSGPLYIACQMGHEGTVQLLLHNGADVNLCIEGGAGPLYIACQMGHEGTVQLLLNNGADVNLCMEDGSTPLCIACQNGHESTAQILLNNGADVNLCEEDGAGPLFIACQNGNESTVQLLLNNGADVNLCMEDGAGPLFIACQNGHESTAQLLLNNGADVNLCRKNGAGPLYIACENGHEGTAQLLLNNGADVNLCMEDGSTPLCIACQNGHESTAQILLNNGADVNLCEEDGAGPLFIACQNGHESTVQLLLNNGADVKLCMEDGSTPLCIACQNGHESTAQILLNNGADVNLCEEHGAGPLYIACQNGHKSTAQLLLKNSADVNLCMEDGAGPLFIACENGHESTAQLL</sequence>
<feature type="repeat" description="ANK" evidence="3">
    <location>
        <begin position="530"/>
        <end position="562"/>
    </location>
</feature>
<proteinExistence type="predicted"/>
<dbReference type="Proteomes" id="UP000694844">
    <property type="component" value="Chromosome 4"/>
</dbReference>
<dbReference type="Pfam" id="PF13637">
    <property type="entry name" value="Ank_4"/>
    <property type="match status" value="1"/>
</dbReference>
<feature type="repeat" description="ANK" evidence="3">
    <location>
        <begin position="892"/>
        <end position="924"/>
    </location>
</feature>
<dbReference type="PANTHER" id="PTHR24198">
    <property type="entry name" value="ANKYRIN REPEAT AND PROTEIN KINASE DOMAIN-CONTAINING PROTEIN"/>
    <property type="match status" value="1"/>
</dbReference>
<evidence type="ECO:0000313" key="4">
    <source>
        <dbReference type="Proteomes" id="UP000694844"/>
    </source>
</evidence>
<dbReference type="GeneID" id="111127929"/>
<dbReference type="GO" id="GO:0005737">
    <property type="term" value="C:cytoplasm"/>
    <property type="evidence" value="ECO:0007669"/>
    <property type="project" value="TreeGrafter"/>
</dbReference>
<dbReference type="PRINTS" id="PR01415">
    <property type="entry name" value="ANKYRIN"/>
</dbReference>
<dbReference type="AlphaFoldDB" id="A0A8B8DMH3"/>
<reference evidence="5" key="1">
    <citation type="submission" date="2025-08" db="UniProtKB">
        <authorList>
            <consortium name="RefSeq"/>
        </authorList>
    </citation>
    <scope>IDENTIFICATION</scope>
    <source>
        <tissue evidence="5">Whole sample</tissue>
    </source>
</reference>
<feature type="repeat" description="ANK" evidence="3">
    <location>
        <begin position="793"/>
        <end position="825"/>
    </location>
</feature>
<evidence type="ECO:0000256" key="2">
    <source>
        <dbReference type="ARBA" id="ARBA00023043"/>
    </source>
</evidence>
<accession>A0A8B8DMH3</accession>
<name>A0A8B8DMH3_CRAVI</name>
<dbReference type="Pfam" id="PF12796">
    <property type="entry name" value="Ank_2"/>
    <property type="match status" value="5"/>
</dbReference>
<feature type="repeat" description="ANK" evidence="3">
    <location>
        <begin position="694"/>
        <end position="726"/>
    </location>
</feature>
<protein>
    <submittedName>
        <fullName evidence="5">Ankyrin-1-like</fullName>
    </submittedName>
</protein>
<evidence type="ECO:0000256" key="3">
    <source>
        <dbReference type="PROSITE-ProRule" id="PRU00023"/>
    </source>
</evidence>
<dbReference type="SMART" id="SM00248">
    <property type="entry name" value="ANK"/>
    <property type="match status" value="17"/>
</dbReference>
<feature type="repeat" description="ANK" evidence="3">
    <location>
        <begin position="661"/>
        <end position="693"/>
    </location>
</feature>
<feature type="repeat" description="ANK" evidence="3">
    <location>
        <begin position="826"/>
        <end position="858"/>
    </location>
</feature>
<dbReference type="KEGG" id="cvn:111127929"/>
<dbReference type="InterPro" id="IPR036770">
    <property type="entry name" value="Ankyrin_rpt-contain_sf"/>
</dbReference>
<keyword evidence="1" id="KW-0677">Repeat</keyword>
<keyword evidence="4" id="KW-1185">Reference proteome</keyword>
<dbReference type="PANTHER" id="PTHR24198:SF165">
    <property type="entry name" value="ANKYRIN REPEAT-CONTAINING PROTEIN-RELATED"/>
    <property type="match status" value="1"/>
</dbReference>
<dbReference type="Gene3D" id="1.25.40.20">
    <property type="entry name" value="Ankyrin repeat-containing domain"/>
    <property type="match status" value="5"/>
</dbReference>
<dbReference type="SUPFAM" id="SSF48403">
    <property type="entry name" value="Ankyrin repeat"/>
    <property type="match status" value="2"/>
</dbReference>
<feature type="repeat" description="ANK" evidence="3">
    <location>
        <begin position="497"/>
        <end position="529"/>
    </location>
</feature>
<dbReference type="OrthoDB" id="20872at2759"/>
<dbReference type="PROSITE" id="PS50297">
    <property type="entry name" value="ANK_REP_REGION"/>
    <property type="match status" value="14"/>
</dbReference>
<dbReference type="PROSITE" id="PS50088">
    <property type="entry name" value="ANK_REPEAT"/>
    <property type="match status" value="14"/>
</dbReference>
<dbReference type="RefSeq" id="XP_022328968.1">
    <property type="nucleotide sequence ID" value="XM_022473260.1"/>
</dbReference>
<feature type="repeat" description="ANK" evidence="3">
    <location>
        <begin position="595"/>
        <end position="627"/>
    </location>
</feature>
<dbReference type="Pfam" id="PF00023">
    <property type="entry name" value="Ank"/>
    <property type="match status" value="1"/>
</dbReference>
<dbReference type="InterPro" id="IPR002110">
    <property type="entry name" value="Ankyrin_rpt"/>
</dbReference>
<feature type="repeat" description="ANK" evidence="3">
    <location>
        <begin position="628"/>
        <end position="660"/>
    </location>
</feature>
<feature type="repeat" description="ANK" evidence="3">
    <location>
        <begin position="925"/>
        <end position="957"/>
    </location>
</feature>
<feature type="repeat" description="ANK" evidence="3">
    <location>
        <begin position="727"/>
        <end position="759"/>
    </location>
</feature>
<feature type="repeat" description="ANK" evidence="3">
    <location>
        <begin position="859"/>
        <end position="891"/>
    </location>
</feature>
<feature type="repeat" description="ANK" evidence="3">
    <location>
        <begin position="562"/>
        <end position="594"/>
    </location>
</feature>
<organism evidence="4 5">
    <name type="scientific">Crassostrea virginica</name>
    <name type="common">Eastern oyster</name>
    <dbReference type="NCBI Taxonomy" id="6565"/>
    <lineage>
        <taxon>Eukaryota</taxon>
        <taxon>Metazoa</taxon>
        <taxon>Spiralia</taxon>
        <taxon>Lophotrochozoa</taxon>
        <taxon>Mollusca</taxon>
        <taxon>Bivalvia</taxon>
        <taxon>Autobranchia</taxon>
        <taxon>Pteriomorphia</taxon>
        <taxon>Ostreida</taxon>
        <taxon>Ostreoidea</taxon>
        <taxon>Ostreidae</taxon>
        <taxon>Crassostrea</taxon>
    </lineage>
</organism>
<gene>
    <name evidence="5" type="primary">LOC111127929</name>
</gene>
<keyword evidence="2 3" id="KW-0040">ANK repeat</keyword>
<feature type="repeat" description="ANK" evidence="3">
    <location>
        <begin position="760"/>
        <end position="792"/>
    </location>
</feature>
<evidence type="ECO:0000256" key="1">
    <source>
        <dbReference type="ARBA" id="ARBA00022737"/>
    </source>
</evidence>